<evidence type="ECO:0000313" key="7">
    <source>
        <dbReference type="Proteomes" id="UP000294543"/>
    </source>
</evidence>
<proteinExistence type="predicted"/>
<reference evidence="6 7" key="1">
    <citation type="submission" date="2019-03" db="EMBL/GenBank/DDBJ databases">
        <title>Draft genome sequences of novel Actinobacteria.</title>
        <authorList>
            <person name="Sahin N."/>
            <person name="Ay H."/>
            <person name="Saygin H."/>
        </authorList>
    </citation>
    <scope>NUCLEOTIDE SEQUENCE [LARGE SCALE GENOMIC DNA]</scope>
    <source>
        <strain evidence="6 7">KC712</strain>
    </source>
</reference>
<name>A0A4R4VTK7_9ACTN</name>
<dbReference type="RefSeq" id="WP_132519444.1">
    <property type="nucleotide sequence ID" value="NZ_SMKP01000288.1"/>
</dbReference>
<evidence type="ECO:0000313" key="6">
    <source>
        <dbReference type="EMBL" id="TDD05725.1"/>
    </source>
</evidence>
<dbReference type="SUPFAM" id="SSF88946">
    <property type="entry name" value="Sigma2 domain of RNA polymerase sigma factors"/>
    <property type="match status" value="1"/>
</dbReference>
<comment type="caution">
    <text evidence="6">The sequence shown here is derived from an EMBL/GenBank/DDBJ whole genome shotgun (WGS) entry which is preliminary data.</text>
</comment>
<dbReference type="GO" id="GO:0016987">
    <property type="term" value="F:sigma factor activity"/>
    <property type="evidence" value="ECO:0007669"/>
    <property type="project" value="UniProtKB-KW"/>
</dbReference>
<accession>A0A4R4VTK7</accession>
<evidence type="ECO:0000256" key="4">
    <source>
        <dbReference type="ARBA" id="ARBA00023163"/>
    </source>
</evidence>
<dbReference type="AlphaFoldDB" id="A0A4R4VTK7"/>
<dbReference type="Gene3D" id="1.10.1740.10">
    <property type="match status" value="1"/>
</dbReference>
<dbReference type="InterPro" id="IPR007627">
    <property type="entry name" value="RNA_pol_sigma70_r2"/>
</dbReference>
<dbReference type="PANTHER" id="PTHR43133">
    <property type="entry name" value="RNA POLYMERASE ECF-TYPE SIGMA FACTO"/>
    <property type="match status" value="1"/>
</dbReference>
<keyword evidence="7" id="KW-1185">Reference proteome</keyword>
<dbReference type="GO" id="GO:0003677">
    <property type="term" value="F:DNA binding"/>
    <property type="evidence" value="ECO:0007669"/>
    <property type="project" value="UniProtKB-KW"/>
</dbReference>
<keyword evidence="4" id="KW-0804">Transcription</keyword>
<organism evidence="6 7">
    <name type="scientific">Nonomuraea diastatica</name>
    <dbReference type="NCBI Taxonomy" id="1848329"/>
    <lineage>
        <taxon>Bacteria</taxon>
        <taxon>Bacillati</taxon>
        <taxon>Actinomycetota</taxon>
        <taxon>Actinomycetes</taxon>
        <taxon>Streptosporangiales</taxon>
        <taxon>Streptosporangiaceae</taxon>
        <taxon>Nonomuraea</taxon>
    </lineage>
</organism>
<dbReference type="InterPro" id="IPR039425">
    <property type="entry name" value="RNA_pol_sigma-70-like"/>
</dbReference>
<dbReference type="Pfam" id="PF04542">
    <property type="entry name" value="Sigma70_r2"/>
    <property type="match status" value="1"/>
</dbReference>
<gene>
    <name evidence="6" type="ORF">E1294_49385</name>
</gene>
<dbReference type="EMBL" id="SMKP01000288">
    <property type="protein sequence ID" value="TDD05725.1"/>
    <property type="molecule type" value="Genomic_DNA"/>
</dbReference>
<keyword evidence="3" id="KW-0238">DNA-binding</keyword>
<dbReference type="InterPro" id="IPR013325">
    <property type="entry name" value="RNA_pol_sigma_r2"/>
</dbReference>
<keyword evidence="1" id="KW-0805">Transcription regulation</keyword>
<protein>
    <recommendedName>
        <fullName evidence="5">RNA polymerase sigma-70 region 2 domain-containing protein</fullName>
    </recommendedName>
</protein>
<evidence type="ECO:0000256" key="1">
    <source>
        <dbReference type="ARBA" id="ARBA00023015"/>
    </source>
</evidence>
<feature type="domain" description="RNA polymerase sigma-70 region 2" evidence="5">
    <location>
        <begin position="23"/>
        <end position="76"/>
    </location>
</feature>
<dbReference type="PANTHER" id="PTHR43133:SF8">
    <property type="entry name" value="RNA POLYMERASE SIGMA FACTOR HI_1459-RELATED"/>
    <property type="match status" value="1"/>
</dbReference>
<evidence type="ECO:0000256" key="3">
    <source>
        <dbReference type="ARBA" id="ARBA00023125"/>
    </source>
</evidence>
<sequence>MRPTDPDALVLARRADGDARALTERYAGPLFTFLFRPAGDRGTAEEILQDTLLAMWRPAGTFQTRSRVSTWLFGVA</sequence>
<keyword evidence="2" id="KW-0731">Sigma factor</keyword>
<dbReference type="OrthoDB" id="3698333at2"/>
<dbReference type="Proteomes" id="UP000294543">
    <property type="component" value="Unassembled WGS sequence"/>
</dbReference>
<evidence type="ECO:0000256" key="2">
    <source>
        <dbReference type="ARBA" id="ARBA00023082"/>
    </source>
</evidence>
<evidence type="ECO:0000259" key="5">
    <source>
        <dbReference type="Pfam" id="PF04542"/>
    </source>
</evidence>
<dbReference type="GO" id="GO:0006352">
    <property type="term" value="P:DNA-templated transcription initiation"/>
    <property type="evidence" value="ECO:0007669"/>
    <property type="project" value="InterPro"/>
</dbReference>